<accession>A0A5R8KAG0</accession>
<dbReference type="OrthoDB" id="195739at2"/>
<dbReference type="EMBL" id="VAUV01000017">
    <property type="protein sequence ID" value="TLD68905.1"/>
    <property type="molecule type" value="Genomic_DNA"/>
</dbReference>
<dbReference type="AlphaFoldDB" id="A0A5R8KAG0"/>
<organism evidence="1 2">
    <name type="scientific">Phragmitibacter flavus</name>
    <dbReference type="NCBI Taxonomy" id="2576071"/>
    <lineage>
        <taxon>Bacteria</taxon>
        <taxon>Pseudomonadati</taxon>
        <taxon>Verrucomicrobiota</taxon>
        <taxon>Verrucomicrobiia</taxon>
        <taxon>Verrucomicrobiales</taxon>
        <taxon>Verrucomicrobiaceae</taxon>
        <taxon>Phragmitibacter</taxon>
    </lineage>
</organism>
<evidence type="ECO:0000313" key="1">
    <source>
        <dbReference type="EMBL" id="TLD68905.1"/>
    </source>
</evidence>
<dbReference type="RefSeq" id="WP_138088035.1">
    <property type="nucleotide sequence ID" value="NZ_VAUV01000017.1"/>
</dbReference>
<gene>
    <name evidence="1" type="ORF">FEM03_19780</name>
</gene>
<protein>
    <submittedName>
        <fullName evidence="1">Uncharacterized protein</fullName>
    </submittedName>
</protein>
<sequence>MNEHTADQLYLDLRTGRPTTIHLDACGDGLRAACTALNRRRTRGIQALSRQIASRKPLSVDVWAALLAGNAITWDVPLISLKSLGIHADRDGIQYSPDLIRLGTGAEATAWLDQAASCVYKTFDLRSTGALGKTIHLEPDEDRECRVATTDATLEDTLEKLMILHEAGACHTEIIGLADSGDFLLVKQPQCKPFNDFDSDQSAAAIAIKALSAKGLSARGFWVFWHNDQPWCLGDLHKGNIMRTEANEPTIIDALVGLIPPTLLKQLPILKFTVDRARQWTSTGFLSEHDPFAGINDYEL</sequence>
<comment type="caution">
    <text evidence="1">The sequence shown here is derived from an EMBL/GenBank/DDBJ whole genome shotgun (WGS) entry which is preliminary data.</text>
</comment>
<keyword evidence="2" id="KW-1185">Reference proteome</keyword>
<dbReference type="Proteomes" id="UP000306196">
    <property type="component" value="Unassembled WGS sequence"/>
</dbReference>
<proteinExistence type="predicted"/>
<evidence type="ECO:0000313" key="2">
    <source>
        <dbReference type="Proteomes" id="UP000306196"/>
    </source>
</evidence>
<reference evidence="1 2" key="1">
    <citation type="submission" date="2019-05" db="EMBL/GenBank/DDBJ databases">
        <title>Verrucobacter flavum gen. nov., sp. nov. a new member of the family Verrucomicrobiaceae.</title>
        <authorList>
            <person name="Szuroczki S."/>
            <person name="Abbaszade G."/>
            <person name="Szabo A."/>
            <person name="Felfoldi T."/>
            <person name="Schumann P."/>
            <person name="Boka K."/>
            <person name="Keki Z."/>
            <person name="Toumi M."/>
            <person name="Toth E."/>
        </authorList>
    </citation>
    <scope>NUCLEOTIDE SEQUENCE [LARGE SCALE GENOMIC DNA]</scope>
    <source>
        <strain evidence="1 2">MG-N-17</strain>
    </source>
</reference>
<name>A0A5R8KAG0_9BACT</name>